<dbReference type="EMBL" id="JBFOLK010000014">
    <property type="protein sequence ID" value="KAL2461462.1"/>
    <property type="molecule type" value="Genomic_DNA"/>
</dbReference>
<reference evidence="3" key="1">
    <citation type="submission" date="2024-07" db="EMBL/GenBank/DDBJ databases">
        <title>Two chromosome-level genome assemblies of Korean endemic species Abeliophyllum distichum and Forsythia ovata (Oleaceae).</title>
        <authorList>
            <person name="Jang H."/>
        </authorList>
    </citation>
    <scope>NUCLEOTIDE SEQUENCE [LARGE SCALE GENOMIC DNA]</scope>
</reference>
<protein>
    <submittedName>
        <fullName evidence="2">Uncharacterized protein</fullName>
    </submittedName>
</protein>
<gene>
    <name evidence="2" type="ORF">Adt_44882</name>
</gene>
<dbReference type="AlphaFoldDB" id="A0ABD1PC38"/>
<evidence type="ECO:0000256" key="1">
    <source>
        <dbReference type="SAM" id="MobiDB-lite"/>
    </source>
</evidence>
<comment type="caution">
    <text evidence="2">The sequence shown here is derived from an EMBL/GenBank/DDBJ whole genome shotgun (WGS) entry which is preliminary data.</text>
</comment>
<name>A0ABD1PC38_9LAMI</name>
<proteinExistence type="predicted"/>
<evidence type="ECO:0000313" key="2">
    <source>
        <dbReference type="EMBL" id="KAL2461462.1"/>
    </source>
</evidence>
<keyword evidence="3" id="KW-1185">Reference proteome</keyword>
<sequence>MMSGTCSRPFKMSLFKNPPDTIHELLRREDKYVDAEDAFFISKCTKDRKEPESNKIKSRNELKPRDDKGKKKMKHLTRNDQPSWKVLEHILNSTCGNYLFNYSLY</sequence>
<feature type="region of interest" description="Disordered" evidence="1">
    <location>
        <begin position="47"/>
        <end position="78"/>
    </location>
</feature>
<feature type="compositionally biased region" description="Basic and acidic residues" evidence="1">
    <location>
        <begin position="47"/>
        <end position="69"/>
    </location>
</feature>
<dbReference type="Proteomes" id="UP001604336">
    <property type="component" value="Unassembled WGS sequence"/>
</dbReference>
<evidence type="ECO:0000313" key="3">
    <source>
        <dbReference type="Proteomes" id="UP001604336"/>
    </source>
</evidence>
<organism evidence="2 3">
    <name type="scientific">Abeliophyllum distichum</name>
    <dbReference type="NCBI Taxonomy" id="126358"/>
    <lineage>
        <taxon>Eukaryota</taxon>
        <taxon>Viridiplantae</taxon>
        <taxon>Streptophyta</taxon>
        <taxon>Embryophyta</taxon>
        <taxon>Tracheophyta</taxon>
        <taxon>Spermatophyta</taxon>
        <taxon>Magnoliopsida</taxon>
        <taxon>eudicotyledons</taxon>
        <taxon>Gunneridae</taxon>
        <taxon>Pentapetalae</taxon>
        <taxon>asterids</taxon>
        <taxon>lamiids</taxon>
        <taxon>Lamiales</taxon>
        <taxon>Oleaceae</taxon>
        <taxon>Forsythieae</taxon>
        <taxon>Abeliophyllum</taxon>
    </lineage>
</organism>
<accession>A0ABD1PC38</accession>